<proteinExistence type="predicted"/>
<gene>
    <name evidence="1" type="ORF">DI565_06410</name>
</gene>
<protein>
    <recommendedName>
        <fullName evidence="3">DUF2267 domain-containing protein</fullName>
    </recommendedName>
</protein>
<comment type="caution">
    <text evidence="1">The sequence shown here is derived from an EMBL/GenBank/DDBJ whole genome shotgun (WGS) entry which is preliminary data.</text>
</comment>
<reference evidence="1 2" key="1">
    <citation type="submission" date="2017-08" db="EMBL/GenBank/DDBJ databases">
        <title>Infants hospitalized years apart are colonized by the same room-sourced microbial strains.</title>
        <authorList>
            <person name="Brooks B."/>
            <person name="Olm M.R."/>
            <person name="Firek B.A."/>
            <person name="Baker R."/>
            <person name="Thomas B.C."/>
            <person name="Morowitz M.J."/>
            <person name="Banfield J.F."/>
        </authorList>
    </citation>
    <scope>NUCLEOTIDE SEQUENCE [LARGE SCALE GENOMIC DNA]</scope>
    <source>
        <strain evidence="1">S2_005_003_R2_43</strain>
    </source>
</reference>
<dbReference type="Proteomes" id="UP000249577">
    <property type="component" value="Unassembled WGS sequence"/>
</dbReference>
<evidence type="ECO:0000313" key="2">
    <source>
        <dbReference type="Proteomes" id="UP000249577"/>
    </source>
</evidence>
<sequence length="122" mass="12514">MEDLVTRLSAAAGMDREKAATAIRTILAFLDKEAPADAVKQLIESIPGADEALEQGRSAQESAGGYAGFGAMAAYHALTAAGLSGGEVQIVTKELLAHSRETVGEETTGRIVGAVPGLEAFV</sequence>
<evidence type="ECO:0008006" key="3">
    <source>
        <dbReference type="Google" id="ProtNLM"/>
    </source>
</evidence>
<evidence type="ECO:0000313" key="1">
    <source>
        <dbReference type="EMBL" id="PZQ17015.1"/>
    </source>
</evidence>
<accession>A0A2W5KQ88</accession>
<name>A0A2W5KQ88_ANCNO</name>
<organism evidence="1 2">
    <name type="scientific">Ancylobacter novellus</name>
    <name type="common">Thiobacillus novellus</name>
    <dbReference type="NCBI Taxonomy" id="921"/>
    <lineage>
        <taxon>Bacteria</taxon>
        <taxon>Pseudomonadati</taxon>
        <taxon>Pseudomonadota</taxon>
        <taxon>Alphaproteobacteria</taxon>
        <taxon>Hyphomicrobiales</taxon>
        <taxon>Xanthobacteraceae</taxon>
        <taxon>Ancylobacter</taxon>
    </lineage>
</organism>
<dbReference type="AlphaFoldDB" id="A0A2W5KQ88"/>
<dbReference type="EMBL" id="QFPN01000003">
    <property type="protein sequence ID" value="PZQ17015.1"/>
    <property type="molecule type" value="Genomic_DNA"/>
</dbReference>